<reference evidence="2" key="1">
    <citation type="journal article" date="2020" name="Fungal Divers.">
        <title>Resolving the Mortierellaceae phylogeny through synthesis of multi-gene phylogenetics and phylogenomics.</title>
        <authorList>
            <person name="Vandepol N."/>
            <person name="Liber J."/>
            <person name="Desiro A."/>
            <person name="Na H."/>
            <person name="Kennedy M."/>
            <person name="Barry K."/>
            <person name="Grigoriev I.V."/>
            <person name="Miller A.N."/>
            <person name="O'Donnell K."/>
            <person name="Stajich J.E."/>
            <person name="Bonito G."/>
        </authorList>
    </citation>
    <scope>NUCLEOTIDE SEQUENCE</scope>
    <source>
        <strain evidence="2">NRRL 28262</strain>
    </source>
</reference>
<evidence type="ECO:0000313" key="3">
    <source>
        <dbReference type="Proteomes" id="UP001194580"/>
    </source>
</evidence>
<feature type="compositionally biased region" description="Basic and acidic residues" evidence="1">
    <location>
        <begin position="195"/>
        <end position="209"/>
    </location>
</feature>
<comment type="caution">
    <text evidence="2">The sequence shown here is derived from an EMBL/GenBank/DDBJ whole genome shotgun (WGS) entry which is preliminary data.</text>
</comment>
<feature type="compositionally biased region" description="Polar residues" evidence="1">
    <location>
        <begin position="154"/>
        <end position="180"/>
    </location>
</feature>
<gene>
    <name evidence="2" type="ORF">BGZ95_006166</name>
</gene>
<proteinExistence type="predicted"/>
<feature type="region of interest" description="Disordered" evidence="1">
    <location>
        <begin position="1"/>
        <end position="295"/>
    </location>
</feature>
<dbReference type="Proteomes" id="UP001194580">
    <property type="component" value="Unassembled WGS sequence"/>
</dbReference>
<name>A0AAD4DGB1_9FUNG</name>
<evidence type="ECO:0000313" key="2">
    <source>
        <dbReference type="EMBL" id="KAG0277294.1"/>
    </source>
</evidence>
<protein>
    <submittedName>
        <fullName evidence="2">Uncharacterized protein</fullName>
    </submittedName>
</protein>
<sequence length="295" mass="31817">MILFIPQESSSSTSSPQTQSQAPSTTTTPSGNTPDDPFASSPSQTPVPTGYESTPASISATGLSLDNNNLTPRPTTPVGFNDSNRISTETHVEDKDRDKDRDKAKSGSKKDKGVVNSRPAVASASQSVISSKRSMVEQQRSHTVSPTPHIAPAPSSTQAHGNNNNNASTSGTLRTATSKGYYSDDSSRSMGGPDRALESRQDQENRQELDASGDDDETDEMRMRREAALTMASFKDLVRVEQPQPAPTAGYYTPQQQQQQPPHGGQSYPNNNNNNDYGQSSRMYPPPPLQNHHPS</sequence>
<accession>A0AAD4DGB1</accession>
<feature type="compositionally biased region" description="Polar residues" evidence="1">
    <location>
        <begin position="40"/>
        <end position="73"/>
    </location>
</feature>
<keyword evidence="3" id="KW-1185">Reference proteome</keyword>
<evidence type="ECO:0000256" key="1">
    <source>
        <dbReference type="SAM" id="MobiDB-lite"/>
    </source>
</evidence>
<feature type="compositionally biased region" description="Low complexity" evidence="1">
    <location>
        <begin position="120"/>
        <end position="133"/>
    </location>
</feature>
<feature type="compositionally biased region" description="Basic and acidic residues" evidence="1">
    <location>
        <begin position="88"/>
        <end position="113"/>
    </location>
</feature>
<organism evidence="2 3">
    <name type="scientific">Linnemannia exigua</name>
    <dbReference type="NCBI Taxonomy" id="604196"/>
    <lineage>
        <taxon>Eukaryota</taxon>
        <taxon>Fungi</taxon>
        <taxon>Fungi incertae sedis</taxon>
        <taxon>Mucoromycota</taxon>
        <taxon>Mortierellomycotina</taxon>
        <taxon>Mortierellomycetes</taxon>
        <taxon>Mortierellales</taxon>
        <taxon>Mortierellaceae</taxon>
        <taxon>Linnemannia</taxon>
    </lineage>
</organism>
<dbReference type="EMBL" id="JAAAIL010000287">
    <property type="protein sequence ID" value="KAG0277294.1"/>
    <property type="molecule type" value="Genomic_DNA"/>
</dbReference>
<feature type="non-terminal residue" evidence="2">
    <location>
        <position position="295"/>
    </location>
</feature>
<feature type="compositionally biased region" description="Polar residues" evidence="1">
    <location>
        <begin position="136"/>
        <end position="146"/>
    </location>
</feature>
<dbReference type="AlphaFoldDB" id="A0AAD4DGB1"/>
<feature type="compositionally biased region" description="Low complexity" evidence="1">
    <location>
        <begin position="1"/>
        <end position="37"/>
    </location>
</feature>